<keyword evidence="1" id="KW-0808">Transferase</keyword>
<dbReference type="Proteomes" id="UP000628079">
    <property type="component" value="Unassembled WGS sequence"/>
</dbReference>
<keyword evidence="3" id="KW-1133">Transmembrane helix</keyword>
<dbReference type="InterPro" id="IPR036566">
    <property type="entry name" value="PYNP-like_C_sf"/>
</dbReference>
<keyword evidence="3" id="KW-0812">Transmembrane</keyword>
<gene>
    <name evidence="4" type="ORF">GCM10011314_04290</name>
</gene>
<protein>
    <recommendedName>
        <fullName evidence="6">DUF2254 domain-containing protein</fullName>
    </recommendedName>
</protein>
<name>A0A8H9FPN8_9MICO</name>
<dbReference type="AlphaFoldDB" id="A0A8H9FPN8"/>
<feature type="transmembrane region" description="Helical" evidence="3">
    <location>
        <begin position="110"/>
        <end position="129"/>
    </location>
</feature>
<keyword evidence="3" id="KW-0472">Membrane</keyword>
<evidence type="ECO:0000256" key="2">
    <source>
        <dbReference type="SAM" id="MobiDB-lite"/>
    </source>
</evidence>
<dbReference type="InterPro" id="IPR018723">
    <property type="entry name" value="DUF2254_membrane"/>
</dbReference>
<dbReference type="GO" id="GO:0006213">
    <property type="term" value="P:pyrimidine nucleoside metabolic process"/>
    <property type="evidence" value="ECO:0007669"/>
    <property type="project" value="InterPro"/>
</dbReference>
<organism evidence="4 5">
    <name type="scientific">Knoellia flava</name>
    <dbReference type="NCBI Taxonomy" id="913969"/>
    <lineage>
        <taxon>Bacteria</taxon>
        <taxon>Bacillati</taxon>
        <taxon>Actinomycetota</taxon>
        <taxon>Actinomycetes</taxon>
        <taxon>Micrococcales</taxon>
        <taxon>Intrasporangiaceae</taxon>
        <taxon>Knoellia</taxon>
    </lineage>
</organism>
<evidence type="ECO:0000313" key="4">
    <source>
        <dbReference type="EMBL" id="GGB68181.1"/>
    </source>
</evidence>
<evidence type="ECO:0008006" key="6">
    <source>
        <dbReference type="Google" id="ProtNLM"/>
    </source>
</evidence>
<evidence type="ECO:0000256" key="3">
    <source>
        <dbReference type="SAM" id="Phobius"/>
    </source>
</evidence>
<evidence type="ECO:0000256" key="1">
    <source>
        <dbReference type="ARBA" id="ARBA00022679"/>
    </source>
</evidence>
<dbReference type="RefSeq" id="WP_052117069.1">
    <property type="nucleotide sequence ID" value="NZ_BMEA01000001.1"/>
</dbReference>
<evidence type="ECO:0000313" key="5">
    <source>
        <dbReference type="Proteomes" id="UP000628079"/>
    </source>
</evidence>
<dbReference type="SUPFAM" id="SSF54680">
    <property type="entry name" value="Pyrimidine nucleoside phosphorylase C-terminal domain"/>
    <property type="match status" value="1"/>
</dbReference>
<proteinExistence type="predicted"/>
<dbReference type="Pfam" id="PF10011">
    <property type="entry name" value="DUF2254"/>
    <property type="match status" value="1"/>
</dbReference>
<reference evidence="4" key="2">
    <citation type="submission" date="2020-09" db="EMBL/GenBank/DDBJ databases">
        <authorList>
            <person name="Sun Q."/>
            <person name="Zhou Y."/>
        </authorList>
    </citation>
    <scope>NUCLEOTIDE SEQUENCE</scope>
    <source>
        <strain evidence="4">CGMCC 1.10749</strain>
    </source>
</reference>
<dbReference type="EMBL" id="BMEA01000001">
    <property type="protein sequence ID" value="GGB68181.1"/>
    <property type="molecule type" value="Genomic_DNA"/>
</dbReference>
<sequence>MVVHEGAVTARLRSLAHRFWAIPLLCAVTATLLALGVTELDESLDTSLRLPFLFAGGPEGARALLAAIITSMISFTGLVFSITIVVLQLTSSQFSPRVLRSFLEDRFNQVALGVFVATFVYGLVVLRGIRGTAQVDPFVPQIGVTLSFALVMASVLVFLAYIHHIAQSIRAATILASIADDTRTLLDERFPADAQAAPVWPEPFVADGPARTVTTRRPGVVQRVDDTALAATAADHGVSVEMLRAVGEFVATGAPLARIHGAAAFDEDRVHAAVQLGRERSMDQDVGFGLRQLVDIAERALSPGVNDPTTAVQALDHIHDIVRRLVSRDLPLRQRCADDGRLLLSVPQPRVEDYLALAFDEVSHWGRDAPRVRRRVRMALRDVEVAARPEHRAAVTAALARLTEATSDPDVDPLSPSDVGLRPA</sequence>
<feature type="transmembrane region" description="Helical" evidence="3">
    <location>
        <begin position="141"/>
        <end position="162"/>
    </location>
</feature>
<comment type="caution">
    <text evidence="4">The sequence shown here is derived from an EMBL/GenBank/DDBJ whole genome shotgun (WGS) entry which is preliminary data.</text>
</comment>
<reference evidence="4" key="1">
    <citation type="journal article" date="2014" name="Int. J. Syst. Evol. Microbiol.">
        <title>Complete genome sequence of Corynebacterium casei LMG S-19264T (=DSM 44701T), isolated from a smear-ripened cheese.</title>
        <authorList>
            <consortium name="US DOE Joint Genome Institute (JGI-PGF)"/>
            <person name="Walter F."/>
            <person name="Albersmeier A."/>
            <person name="Kalinowski J."/>
            <person name="Ruckert C."/>
        </authorList>
    </citation>
    <scope>NUCLEOTIDE SEQUENCE</scope>
    <source>
        <strain evidence="4">CGMCC 1.10749</strain>
    </source>
</reference>
<dbReference type="GO" id="GO:0016763">
    <property type="term" value="F:pentosyltransferase activity"/>
    <property type="evidence" value="ECO:0007669"/>
    <property type="project" value="InterPro"/>
</dbReference>
<accession>A0A8H9FPN8</accession>
<feature type="transmembrane region" description="Helical" evidence="3">
    <location>
        <begin position="19"/>
        <end position="40"/>
    </location>
</feature>
<feature type="region of interest" description="Disordered" evidence="2">
    <location>
        <begin position="405"/>
        <end position="424"/>
    </location>
</feature>
<feature type="transmembrane region" description="Helical" evidence="3">
    <location>
        <begin position="60"/>
        <end position="89"/>
    </location>
</feature>